<dbReference type="GO" id="GO:0005886">
    <property type="term" value="C:plasma membrane"/>
    <property type="evidence" value="ECO:0007669"/>
    <property type="project" value="UniProtKB-SubCell"/>
</dbReference>
<feature type="transmembrane region" description="Helical" evidence="6">
    <location>
        <begin position="131"/>
        <end position="152"/>
    </location>
</feature>
<protein>
    <submittedName>
        <fullName evidence="8">OFA family MFS transporter</fullName>
    </submittedName>
</protein>
<evidence type="ECO:0000256" key="3">
    <source>
        <dbReference type="ARBA" id="ARBA00022692"/>
    </source>
</evidence>
<dbReference type="InterPro" id="IPR020846">
    <property type="entry name" value="MFS_dom"/>
</dbReference>
<comment type="subcellular location">
    <subcellularLocation>
        <location evidence="1">Cell membrane</location>
        <topology evidence="1">Multi-pass membrane protein</topology>
    </subcellularLocation>
</comment>
<dbReference type="AlphaFoldDB" id="A0AAF0YKB3"/>
<name>A0AAF0YKB3_9STAP</name>
<evidence type="ECO:0000313" key="8">
    <source>
        <dbReference type="EMBL" id="WOS97005.1"/>
    </source>
</evidence>
<dbReference type="InterPro" id="IPR036259">
    <property type="entry name" value="MFS_trans_sf"/>
</dbReference>
<evidence type="ECO:0000256" key="5">
    <source>
        <dbReference type="ARBA" id="ARBA00023136"/>
    </source>
</evidence>
<evidence type="ECO:0000259" key="7">
    <source>
        <dbReference type="PROSITE" id="PS50850"/>
    </source>
</evidence>
<dbReference type="PANTHER" id="PTHR11360">
    <property type="entry name" value="MONOCARBOXYLATE TRANSPORTER"/>
    <property type="match status" value="1"/>
</dbReference>
<proteinExistence type="predicted"/>
<dbReference type="Gene3D" id="1.20.1250.20">
    <property type="entry name" value="MFS general substrate transporter like domains"/>
    <property type="match status" value="2"/>
</dbReference>
<feature type="transmembrane region" description="Helical" evidence="6">
    <location>
        <begin position="253"/>
        <end position="271"/>
    </location>
</feature>
<dbReference type="KEGG" id="nmy:CJ229_006550"/>
<gene>
    <name evidence="8" type="ORF">CJ229_006550</name>
</gene>
<feature type="transmembrane region" description="Helical" evidence="6">
    <location>
        <begin position="283"/>
        <end position="300"/>
    </location>
</feature>
<dbReference type="CDD" id="cd17353">
    <property type="entry name" value="MFS_OFA_like"/>
    <property type="match status" value="1"/>
</dbReference>
<dbReference type="GO" id="GO:0022857">
    <property type="term" value="F:transmembrane transporter activity"/>
    <property type="evidence" value="ECO:0007669"/>
    <property type="project" value="InterPro"/>
</dbReference>
<evidence type="ECO:0000256" key="4">
    <source>
        <dbReference type="ARBA" id="ARBA00022989"/>
    </source>
</evidence>
<keyword evidence="9" id="KW-1185">Reference proteome</keyword>
<keyword evidence="4 6" id="KW-1133">Transmembrane helix</keyword>
<feature type="transmembrane region" description="Helical" evidence="6">
    <location>
        <begin position="218"/>
        <end position="241"/>
    </location>
</feature>
<feature type="transmembrane region" description="Helical" evidence="6">
    <location>
        <begin position="38"/>
        <end position="60"/>
    </location>
</feature>
<dbReference type="EMBL" id="CP136964">
    <property type="protein sequence ID" value="WOS97005.1"/>
    <property type="molecule type" value="Genomic_DNA"/>
</dbReference>
<feature type="transmembrane region" description="Helical" evidence="6">
    <location>
        <begin position="158"/>
        <end position="179"/>
    </location>
</feature>
<evidence type="ECO:0000313" key="9">
    <source>
        <dbReference type="Proteomes" id="UP000243626"/>
    </source>
</evidence>
<sequence>MLIALAGVALHISIGSVYAWSVFTQPLQDKIGWTLSEVSLIFSIAIFFLGTSAAFMGHFVEARGPRASGLISTIFFASGLIVSGFAVQIESLWLLYLGYGVLGGIGLGIGYITPVSTLVKWFPDRRGMATGLAIMGFGFAAMIASPVMGYLIDSVGIANTFYIMGATYFVIMLSASLYIERPPEGYHPSGVPLEEQPEQNKDYVQLVANEAIKTRRFYFLWLMLFINITCGIAILAVASPMGQEVAGLSVKSAALMVGIMGVFNGAGRLFWASISDYIGRPNVYTIYFIIQIVVFALLPFTTNGVLFMIMLFIMISCYGGGFSAIPAYIADLFGTKQLGAIHGYILTAWALAGLVGPFIVAKIYEATQSYDMTLYIFVAMFVVALIISILIRSDIAKIKRESELNN</sequence>
<keyword evidence="5 6" id="KW-0472">Membrane</keyword>
<feature type="transmembrane region" description="Helical" evidence="6">
    <location>
        <begin position="93"/>
        <end position="119"/>
    </location>
</feature>
<keyword evidence="2" id="KW-0813">Transport</keyword>
<dbReference type="Proteomes" id="UP000243626">
    <property type="component" value="Chromosome"/>
</dbReference>
<feature type="domain" description="Major facilitator superfamily (MFS) profile" evidence="7">
    <location>
        <begin position="1"/>
        <end position="396"/>
    </location>
</feature>
<dbReference type="PANTHER" id="PTHR11360:SF317">
    <property type="entry name" value="MAJOR FACILITATOR SUPERFAMILY (MFS) PROFILE DOMAIN-CONTAINING PROTEIN-RELATED"/>
    <property type="match status" value="1"/>
</dbReference>
<evidence type="ECO:0000256" key="6">
    <source>
        <dbReference type="SAM" id="Phobius"/>
    </source>
</evidence>
<feature type="transmembrane region" description="Helical" evidence="6">
    <location>
        <begin position="67"/>
        <end position="87"/>
    </location>
</feature>
<evidence type="ECO:0000256" key="1">
    <source>
        <dbReference type="ARBA" id="ARBA00004651"/>
    </source>
</evidence>
<accession>A0AAF0YKB3</accession>
<keyword evidence="3 6" id="KW-0812">Transmembrane</keyword>
<dbReference type="SUPFAM" id="SSF103473">
    <property type="entry name" value="MFS general substrate transporter"/>
    <property type="match status" value="1"/>
</dbReference>
<organism evidence="8 9">
    <name type="scientific">Nosocomiicoccus massiliensis</name>
    <dbReference type="NCBI Taxonomy" id="1232430"/>
    <lineage>
        <taxon>Bacteria</taxon>
        <taxon>Bacillati</taxon>
        <taxon>Bacillota</taxon>
        <taxon>Bacilli</taxon>
        <taxon>Bacillales</taxon>
        <taxon>Staphylococcaceae</taxon>
        <taxon>Nosocomiicoccus</taxon>
    </lineage>
</organism>
<reference evidence="9" key="1">
    <citation type="submission" date="2017-09" db="EMBL/GenBank/DDBJ databases">
        <title>Bacterial strain isolated from the female urinary microbiota.</title>
        <authorList>
            <person name="Thomas-White K."/>
            <person name="Kumar N."/>
            <person name="Forster S."/>
            <person name="Putonti C."/>
            <person name="Lawley T."/>
            <person name="Wolfe A.J."/>
        </authorList>
    </citation>
    <scope>NUCLEOTIDE SEQUENCE [LARGE SCALE GENOMIC DNA]</scope>
    <source>
        <strain evidence="9">UMB0959</strain>
    </source>
</reference>
<reference evidence="8 9" key="2">
    <citation type="submission" date="2023-10" db="EMBL/GenBank/DDBJ databases">
        <authorList>
            <person name="Choi B."/>
        </authorList>
    </citation>
    <scope>NUCLEOTIDE SEQUENCE [LARGE SCALE GENOMIC DNA]</scope>
    <source>
        <strain evidence="8 9">UMB0959</strain>
    </source>
</reference>
<dbReference type="InterPro" id="IPR050327">
    <property type="entry name" value="Proton-linked_MCT"/>
</dbReference>
<dbReference type="PROSITE" id="PS50850">
    <property type="entry name" value="MFS"/>
    <property type="match status" value="1"/>
</dbReference>
<dbReference type="Pfam" id="PF07690">
    <property type="entry name" value="MFS_1"/>
    <property type="match status" value="1"/>
</dbReference>
<feature type="transmembrane region" description="Helical" evidence="6">
    <location>
        <begin position="372"/>
        <end position="391"/>
    </location>
</feature>
<dbReference type="InterPro" id="IPR011701">
    <property type="entry name" value="MFS"/>
</dbReference>
<feature type="transmembrane region" description="Helical" evidence="6">
    <location>
        <begin position="306"/>
        <end position="329"/>
    </location>
</feature>
<feature type="transmembrane region" description="Helical" evidence="6">
    <location>
        <begin position="341"/>
        <end position="360"/>
    </location>
</feature>
<evidence type="ECO:0000256" key="2">
    <source>
        <dbReference type="ARBA" id="ARBA00022448"/>
    </source>
</evidence>